<organism evidence="1 2">
    <name type="scientific">Rheinheimera tilapiae</name>
    <dbReference type="NCBI Taxonomy" id="875043"/>
    <lineage>
        <taxon>Bacteria</taxon>
        <taxon>Pseudomonadati</taxon>
        <taxon>Pseudomonadota</taxon>
        <taxon>Gammaproteobacteria</taxon>
        <taxon>Chromatiales</taxon>
        <taxon>Chromatiaceae</taxon>
        <taxon>Rheinheimera</taxon>
    </lineage>
</organism>
<reference evidence="1 2" key="1">
    <citation type="submission" date="2024-09" db="EMBL/GenBank/DDBJ databases">
        <authorList>
            <person name="Sun Q."/>
            <person name="Mori K."/>
        </authorList>
    </citation>
    <scope>NUCLEOTIDE SEQUENCE [LARGE SCALE GENOMIC DNA]</scope>
    <source>
        <strain evidence="1 2">KCTC 23315</strain>
    </source>
</reference>
<sequence length="226" mass="24460">MKCIILGATGLVGQQLLAQALANPQISEVIAPTRKPLPACAKLTNPIVDFAQLPEQAAWWQADIALCALGTTLKQAGSRGRFFEVDHDYVLQSAKLMLKAGTPVFVYNSSLGANPHASSFYLQVKGQIETDLTELGFQSLGIVRPSLLDGGPRPDHRVAERIGLVVAKLLGPVVPKRYRAVKTDAVAAMMWQLAITAAHGKTIVESDVIYRMQQDIQGGRYRGISE</sequence>
<name>A0ABV6BHG6_9GAMM</name>
<dbReference type="RefSeq" id="WP_377247837.1">
    <property type="nucleotide sequence ID" value="NZ_JBHLXP010000005.1"/>
</dbReference>
<accession>A0ABV6BHG6</accession>
<dbReference type="EMBL" id="JBHLXP010000005">
    <property type="protein sequence ID" value="MFC0050306.1"/>
    <property type="molecule type" value="Genomic_DNA"/>
</dbReference>
<dbReference type="PANTHER" id="PTHR14097:SF7">
    <property type="entry name" value="OXIDOREDUCTASE HTATIP2"/>
    <property type="match status" value="1"/>
</dbReference>
<proteinExistence type="predicted"/>
<evidence type="ECO:0000313" key="1">
    <source>
        <dbReference type="EMBL" id="MFC0050306.1"/>
    </source>
</evidence>
<dbReference type="Proteomes" id="UP001589813">
    <property type="component" value="Unassembled WGS sequence"/>
</dbReference>
<dbReference type="PANTHER" id="PTHR14097">
    <property type="entry name" value="OXIDOREDUCTASE HTATIP2"/>
    <property type="match status" value="1"/>
</dbReference>
<keyword evidence="2" id="KW-1185">Reference proteome</keyword>
<dbReference type="SUPFAM" id="SSF51735">
    <property type="entry name" value="NAD(P)-binding Rossmann-fold domains"/>
    <property type="match status" value="1"/>
</dbReference>
<evidence type="ECO:0000313" key="2">
    <source>
        <dbReference type="Proteomes" id="UP001589813"/>
    </source>
</evidence>
<dbReference type="InterPro" id="IPR036291">
    <property type="entry name" value="NAD(P)-bd_dom_sf"/>
</dbReference>
<gene>
    <name evidence="1" type="ORF">ACFFJP_18565</name>
</gene>
<protein>
    <recommendedName>
        <fullName evidence="3">NAD-dependent dehydratase</fullName>
    </recommendedName>
</protein>
<dbReference type="Gene3D" id="3.40.50.720">
    <property type="entry name" value="NAD(P)-binding Rossmann-like Domain"/>
    <property type="match status" value="1"/>
</dbReference>
<evidence type="ECO:0008006" key="3">
    <source>
        <dbReference type="Google" id="ProtNLM"/>
    </source>
</evidence>
<comment type="caution">
    <text evidence="1">The sequence shown here is derived from an EMBL/GenBank/DDBJ whole genome shotgun (WGS) entry which is preliminary data.</text>
</comment>